<evidence type="ECO:0000256" key="12">
    <source>
        <dbReference type="ARBA" id="ARBA00023235"/>
    </source>
</evidence>
<protein>
    <recommendedName>
        <fullName evidence="6">Maltokinase</fullName>
        <ecNumber evidence="4">2.7.1.175</ecNumber>
        <ecNumber evidence="5">5.4.99.16</ecNumber>
    </recommendedName>
    <alternativeName>
        <fullName evidence="14">Maltose alpha-D-glucosyltransferase</fullName>
    </alternativeName>
    <alternativeName>
        <fullName evidence="13">Maltose-1-phosphate synthase</fullName>
    </alternativeName>
</protein>
<gene>
    <name evidence="17" type="ORF">AZI86_13320</name>
</gene>
<dbReference type="Proteomes" id="UP000075320">
    <property type="component" value="Unassembled WGS sequence"/>
</dbReference>
<evidence type="ECO:0000256" key="4">
    <source>
        <dbReference type="ARBA" id="ARBA00011962"/>
    </source>
</evidence>
<sequence length="1106" mass="127767">MITRQVNEQNPLWYKDAIIYQLHVRAFFDSNDDGIGDFQGLIQKLDYLANLGVTAIWLLPFYPSPLKDDGYDIADYTKVNPAYGNLEDFKEFLHQAHRRNMRVITELVINHTSDQHEWFQKSRRAPPDSYWRNFYVWSDDPKKYKGVRIIFKDFETSNWAWDPVAKSYYWHRFYSHQPDLNFDNPEVQKAVFQAFDFWMEMGVDGMRLDAVPYLFEREGTSCENLPETHDFLKKLRAYIDSKYPGTMLLAEANQWPEDAVNYFGNGDECHMNFHFPLMPRLFMALKMEDRYSIIDILKQTPEIPENCQWATFLRNHDELTLEMVTDEERDYMYKVYASDPRARINLGVRRRLAPLAGNDRRQIELLNSLLFSLPGSPIIYYGDEIGMGDNIYLGDRDGVRTPFQWNLDRNAGFSKTNPQRLYLPVISTPEYHAESINVENLRANPTSLLWWMTKLIALRTSNPVLSRGKINFINNSNPKVLSYVRKLEGEGIVCVVNLSRNAQFVELNLSEFKGATPTEIFGQTEFPKIGEGAYVLTLAPYSFYWLQVSQQEAAEKAGWSTKETPIIFDEDPLQTLRDRKVWAPLSKSIKHYLMRSRWYSGKNRRISTIELVESFPIPMPDEVGPARLAIVRVHFSEGLAESYLLGLGHAKGARAKKMRDEKPQVVIGETSNGHDGVVYDALMDADFCKSLLKAMLTKQNIAGSFGKIISEFYDMEDDQEIPEPQFKGFDQSNSSVLFGDKYYMKFYRRIEEGENPEVELGRYLGEKNFKSTSKYLGNLSYLHGTQASSLAVVQKVVKHEIDGWNLIVNRVEQLGERLITESMLEKSSLKPRLKVELLPEMNPSVGYQEVAGYSLMLAKLLGERTADMHLALGSDDRDPVFIPEPFTPFHQRSVFQSFRNLTDKVLNLLENALPQLEGQTLELAKKVLAAQNLIYDRFAYMKHVPLSGLRTRIHGDYHLGQVLYTGEDFLIIDFEGEPARGFGERKLKRSPLKDVAGMIRSFAYVAEFSNRKYVIKEQDRASLMDHLHTWTTWMSVEFLKSYLNKMAGSELLPKEDRQIESLLKMFLLEKALYEVGYEIQNRPDWVNIPLTGVLEILEDGDGSEKR</sequence>
<dbReference type="Pfam" id="PF16657">
    <property type="entry name" value="Malt_amylase_C"/>
    <property type="match status" value="1"/>
</dbReference>
<dbReference type="InterPro" id="IPR045857">
    <property type="entry name" value="O16G_dom_2"/>
</dbReference>
<evidence type="ECO:0000256" key="9">
    <source>
        <dbReference type="ARBA" id="ARBA00022741"/>
    </source>
</evidence>
<dbReference type="GO" id="GO:0005524">
    <property type="term" value="F:ATP binding"/>
    <property type="evidence" value="ECO:0007669"/>
    <property type="project" value="UniProtKB-KW"/>
</dbReference>
<dbReference type="GO" id="GO:0005975">
    <property type="term" value="P:carbohydrate metabolic process"/>
    <property type="evidence" value="ECO:0007669"/>
    <property type="project" value="InterPro"/>
</dbReference>
<dbReference type="GO" id="GO:0046872">
    <property type="term" value="F:metal ion binding"/>
    <property type="evidence" value="ECO:0007669"/>
    <property type="project" value="UniProtKB-KW"/>
</dbReference>
<dbReference type="RefSeq" id="WP_061835692.1">
    <property type="nucleotide sequence ID" value="NZ_LUKE01000003.1"/>
</dbReference>
<dbReference type="GO" id="GO:0016740">
    <property type="term" value="F:transferase activity"/>
    <property type="evidence" value="ECO:0007669"/>
    <property type="project" value="UniProtKB-KW"/>
</dbReference>
<evidence type="ECO:0000256" key="15">
    <source>
        <dbReference type="ARBA" id="ARBA00049067"/>
    </source>
</evidence>
<comment type="catalytic activity">
    <reaction evidence="15">
        <text>D-maltose + ATP = alpha-maltose 1-phosphate + ADP + H(+)</text>
        <dbReference type="Rhea" id="RHEA:31915"/>
        <dbReference type="ChEBI" id="CHEBI:15378"/>
        <dbReference type="ChEBI" id="CHEBI:17306"/>
        <dbReference type="ChEBI" id="CHEBI:30616"/>
        <dbReference type="ChEBI" id="CHEBI:63576"/>
        <dbReference type="ChEBI" id="CHEBI:456216"/>
        <dbReference type="EC" id="2.7.1.175"/>
    </reaction>
</comment>
<evidence type="ECO:0000256" key="7">
    <source>
        <dbReference type="ARBA" id="ARBA00022679"/>
    </source>
</evidence>
<dbReference type="InterPro" id="IPR013780">
    <property type="entry name" value="Glyco_hydro_b"/>
</dbReference>
<evidence type="ECO:0000313" key="17">
    <source>
        <dbReference type="EMBL" id="KYG63798.1"/>
    </source>
</evidence>
<keyword evidence="9" id="KW-0547">Nucleotide-binding</keyword>
<evidence type="ECO:0000256" key="6">
    <source>
        <dbReference type="ARBA" id="ARBA00013882"/>
    </source>
</evidence>
<name>A0A150WJ55_BDEBC</name>
<organism evidence="17 18">
    <name type="scientific">Bdellovibrio bacteriovorus</name>
    <dbReference type="NCBI Taxonomy" id="959"/>
    <lineage>
        <taxon>Bacteria</taxon>
        <taxon>Pseudomonadati</taxon>
        <taxon>Bdellovibrionota</taxon>
        <taxon>Bdellovibrionia</taxon>
        <taxon>Bdellovibrionales</taxon>
        <taxon>Pseudobdellovibrionaceae</taxon>
        <taxon>Bdellovibrio</taxon>
    </lineage>
</organism>
<dbReference type="OrthoDB" id="5287835at2"/>
<dbReference type="EC" id="5.4.99.16" evidence="5"/>
<keyword evidence="10" id="KW-0106">Calcium</keyword>
<dbReference type="SUPFAM" id="SSF51445">
    <property type="entry name" value="(Trans)glycosidases"/>
    <property type="match status" value="1"/>
</dbReference>
<accession>A0A150WJ55</accession>
<dbReference type="FunFam" id="3.20.20.80:FF:000055">
    <property type="entry name" value="Trehalose synthase"/>
    <property type="match status" value="1"/>
</dbReference>
<comment type="catalytic activity">
    <reaction evidence="1">
        <text>D-maltose = alpha,alpha-trehalose</text>
        <dbReference type="Rhea" id="RHEA:15145"/>
        <dbReference type="ChEBI" id="CHEBI:16551"/>
        <dbReference type="ChEBI" id="CHEBI:17306"/>
        <dbReference type="EC" id="5.4.99.16"/>
    </reaction>
</comment>
<dbReference type="SUPFAM" id="SSF51011">
    <property type="entry name" value="Glycosyl hydrolase domain"/>
    <property type="match status" value="1"/>
</dbReference>
<keyword evidence="12" id="KW-0413">Isomerase</keyword>
<dbReference type="InterPro" id="IPR040999">
    <property type="entry name" value="Mak_N_cap"/>
</dbReference>
<dbReference type="Gene3D" id="3.20.20.80">
    <property type="entry name" value="Glycosidases"/>
    <property type="match status" value="1"/>
</dbReference>
<keyword evidence="8" id="KW-0479">Metal-binding</keyword>
<dbReference type="PANTHER" id="PTHR10357:SF219">
    <property type="entry name" value="MALTOSE ALPHA-D-GLUCOSYLTRANSFERASE"/>
    <property type="match status" value="1"/>
</dbReference>
<evidence type="ECO:0000256" key="1">
    <source>
        <dbReference type="ARBA" id="ARBA00001595"/>
    </source>
</evidence>
<evidence type="ECO:0000256" key="14">
    <source>
        <dbReference type="ARBA" id="ARBA00031378"/>
    </source>
</evidence>
<dbReference type="InterPro" id="IPR017853">
    <property type="entry name" value="GH"/>
</dbReference>
<dbReference type="InterPro" id="IPR032091">
    <property type="entry name" value="Malt_amylase-like_C"/>
</dbReference>
<dbReference type="Gene3D" id="3.90.1200.10">
    <property type="match status" value="1"/>
</dbReference>
<dbReference type="Gene3D" id="3.90.400.10">
    <property type="entry name" value="Oligo-1,6-glucosidase, Domain 2"/>
    <property type="match status" value="1"/>
</dbReference>
<dbReference type="GO" id="GO:0047471">
    <property type="term" value="F:maltose alpha-D-glucosyltransferase activity"/>
    <property type="evidence" value="ECO:0007669"/>
    <property type="project" value="UniProtKB-EC"/>
</dbReference>
<evidence type="ECO:0000256" key="13">
    <source>
        <dbReference type="ARBA" id="ARBA00031251"/>
    </source>
</evidence>
<dbReference type="Pfam" id="PF18085">
    <property type="entry name" value="Mak_N_cap"/>
    <property type="match status" value="1"/>
</dbReference>
<evidence type="ECO:0000256" key="5">
    <source>
        <dbReference type="ARBA" id="ARBA00012619"/>
    </source>
</evidence>
<comment type="similarity">
    <text evidence="3">Belongs to the aminoglycoside phosphotransferase family.</text>
</comment>
<evidence type="ECO:0000259" key="16">
    <source>
        <dbReference type="SMART" id="SM00642"/>
    </source>
</evidence>
<dbReference type="InterPro" id="IPR012811">
    <property type="entry name" value="TreS_maltokin_C_dom"/>
</dbReference>
<evidence type="ECO:0000256" key="11">
    <source>
        <dbReference type="ARBA" id="ARBA00022840"/>
    </source>
</evidence>
<dbReference type="CDD" id="cd11334">
    <property type="entry name" value="AmyAc_TreS"/>
    <property type="match status" value="1"/>
</dbReference>
<evidence type="ECO:0000256" key="3">
    <source>
        <dbReference type="ARBA" id="ARBA00006219"/>
    </source>
</evidence>
<proteinExistence type="inferred from homology"/>
<evidence type="ECO:0000256" key="8">
    <source>
        <dbReference type="ARBA" id="ARBA00022723"/>
    </source>
</evidence>
<dbReference type="Gene3D" id="2.60.40.1180">
    <property type="entry name" value="Golgi alpha-mannosidase II"/>
    <property type="match status" value="1"/>
</dbReference>
<dbReference type="EMBL" id="LUKE01000003">
    <property type="protein sequence ID" value="KYG63798.1"/>
    <property type="molecule type" value="Genomic_DNA"/>
</dbReference>
<reference evidence="17 18" key="1">
    <citation type="submission" date="2016-03" db="EMBL/GenBank/DDBJ databases">
        <authorList>
            <person name="Ploux O."/>
        </authorList>
    </citation>
    <scope>NUCLEOTIDE SEQUENCE [LARGE SCALE GENOMIC DNA]</scope>
    <source>
        <strain evidence="17 18">R0</strain>
    </source>
</reference>
<dbReference type="SMART" id="SM00642">
    <property type="entry name" value="Aamy"/>
    <property type="match status" value="1"/>
</dbReference>
<evidence type="ECO:0000313" key="18">
    <source>
        <dbReference type="Proteomes" id="UP000075320"/>
    </source>
</evidence>
<dbReference type="NCBIfam" id="TIGR02456">
    <property type="entry name" value="treS_nterm"/>
    <property type="match status" value="1"/>
</dbReference>
<keyword evidence="7" id="KW-0808">Transferase</keyword>
<dbReference type="PANTHER" id="PTHR10357">
    <property type="entry name" value="ALPHA-AMYLASE FAMILY MEMBER"/>
    <property type="match status" value="1"/>
</dbReference>
<comment type="similarity">
    <text evidence="2">Belongs to the glycosyl hydrolase 13 family. TreS subfamily.</text>
</comment>
<keyword evidence="11" id="KW-0067">ATP-binding</keyword>
<keyword evidence="18" id="KW-1185">Reference proteome</keyword>
<comment type="caution">
    <text evidence="17">The sequence shown here is derived from an EMBL/GenBank/DDBJ whole genome shotgun (WGS) entry which is preliminary data.</text>
</comment>
<dbReference type="SUPFAM" id="SSF56112">
    <property type="entry name" value="Protein kinase-like (PK-like)"/>
    <property type="match status" value="1"/>
</dbReference>
<dbReference type="AlphaFoldDB" id="A0A150WJ55"/>
<dbReference type="Pfam" id="PF00128">
    <property type="entry name" value="Alpha-amylase"/>
    <property type="match status" value="2"/>
</dbReference>
<dbReference type="InterPro" id="IPR006047">
    <property type="entry name" value="GH13_cat_dom"/>
</dbReference>
<dbReference type="InterPro" id="IPR011009">
    <property type="entry name" value="Kinase-like_dom_sf"/>
</dbReference>
<dbReference type="NCBIfam" id="TIGR02457">
    <property type="entry name" value="TreS_Cterm"/>
    <property type="match status" value="1"/>
</dbReference>
<evidence type="ECO:0000256" key="2">
    <source>
        <dbReference type="ARBA" id="ARBA00005496"/>
    </source>
</evidence>
<evidence type="ECO:0000256" key="10">
    <source>
        <dbReference type="ARBA" id="ARBA00022837"/>
    </source>
</evidence>
<dbReference type="EC" id="2.7.1.175" evidence="4"/>
<dbReference type="InterPro" id="IPR012810">
    <property type="entry name" value="TreS/a-amylase_N"/>
</dbReference>
<feature type="domain" description="Glycosyl hydrolase family 13 catalytic" evidence="16">
    <location>
        <begin position="21"/>
        <end position="420"/>
    </location>
</feature>